<dbReference type="RefSeq" id="WP_380014114.1">
    <property type="nucleotide sequence ID" value="NZ_JBHLYR010000059.1"/>
</dbReference>
<comment type="caution">
    <text evidence="2">The sequence shown here is derived from an EMBL/GenBank/DDBJ whole genome shotgun (WGS) entry which is preliminary data.</text>
</comment>
<keyword evidence="1" id="KW-1133">Transmembrane helix</keyword>
<keyword evidence="3" id="KW-1185">Reference proteome</keyword>
<feature type="transmembrane region" description="Helical" evidence="1">
    <location>
        <begin position="60"/>
        <end position="84"/>
    </location>
</feature>
<organism evidence="2 3">
    <name type="scientific">Deinococcus oregonensis</name>
    <dbReference type="NCBI Taxonomy" id="1805970"/>
    <lineage>
        <taxon>Bacteria</taxon>
        <taxon>Thermotogati</taxon>
        <taxon>Deinococcota</taxon>
        <taxon>Deinococci</taxon>
        <taxon>Deinococcales</taxon>
        <taxon>Deinococcaceae</taxon>
        <taxon>Deinococcus</taxon>
    </lineage>
</organism>
<evidence type="ECO:0000313" key="2">
    <source>
        <dbReference type="EMBL" id="MFB9994067.1"/>
    </source>
</evidence>
<feature type="transmembrane region" description="Helical" evidence="1">
    <location>
        <begin position="6"/>
        <end position="29"/>
    </location>
</feature>
<keyword evidence="1" id="KW-0472">Membrane</keyword>
<dbReference type="EMBL" id="JBHLYR010000059">
    <property type="protein sequence ID" value="MFB9994067.1"/>
    <property type="molecule type" value="Genomic_DNA"/>
</dbReference>
<keyword evidence="1" id="KW-0812">Transmembrane</keyword>
<name>A0ABV6B2U6_9DEIO</name>
<protein>
    <submittedName>
        <fullName evidence="2">Uncharacterized protein</fullName>
    </submittedName>
</protein>
<accession>A0ABV6B2U6</accession>
<gene>
    <name evidence="2" type="ORF">ACFFLM_19090</name>
</gene>
<dbReference type="Proteomes" id="UP001589733">
    <property type="component" value="Unassembled WGS sequence"/>
</dbReference>
<feature type="transmembrane region" description="Helical" evidence="1">
    <location>
        <begin position="36"/>
        <end position="54"/>
    </location>
</feature>
<reference evidence="2 3" key="1">
    <citation type="submission" date="2024-09" db="EMBL/GenBank/DDBJ databases">
        <authorList>
            <person name="Sun Q."/>
            <person name="Mori K."/>
        </authorList>
    </citation>
    <scope>NUCLEOTIDE SEQUENCE [LARGE SCALE GENOMIC DNA]</scope>
    <source>
        <strain evidence="2 3">JCM 13503</strain>
    </source>
</reference>
<evidence type="ECO:0000256" key="1">
    <source>
        <dbReference type="SAM" id="Phobius"/>
    </source>
</evidence>
<evidence type="ECO:0000313" key="3">
    <source>
        <dbReference type="Proteomes" id="UP001589733"/>
    </source>
</evidence>
<proteinExistence type="predicted"/>
<sequence>MPDKQLISALLAAGLAGIMQISVVLVLAMKMRPLQYLGAFLLSTITGGGLTVLLQEQAHWSPFLAGVFGAFSGALPAVIVPLIIMRVAFKRLGIESNDITQLFNVIRGMQTDGLAPVSVPAVTPEIVAPEPEEVGKDGSADR</sequence>